<evidence type="ECO:0000313" key="13">
    <source>
        <dbReference type="EMBL" id="MBC5681912.1"/>
    </source>
</evidence>
<evidence type="ECO:0000256" key="4">
    <source>
        <dbReference type="ARBA" id="ARBA00022692"/>
    </source>
</evidence>
<keyword evidence="7 9" id="KW-0807">Transducer</keyword>
<dbReference type="InterPro" id="IPR003660">
    <property type="entry name" value="HAMP_dom"/>
</dbReference>
<reference evidence="13 14" key="1">
    <citation type="submission" date="2020-08" db="EMBL/GenBank/DDBJ databases">
        <title>Genome public.</title>
        <authorList>
            <person name="Liu C."/>
            <person name="Sun Q."/>
        </authorList>
    </citation>
    <scope>NUCLEOTIDE SEQUENCE [LARGE SCALE GENOMIC DNA]</scope>
    <source>
        <strain evidence="13 14">NSJ-43</strain>
    </source>
</reference>
<dbReference type="CDD" id="cd11386">
    <property type="entry name" value="MCP_signal"/>
    <property type="match status" value="1"/>
</dbReference>
<comment type="subcellular location">
    <subcellularLocation>
        <location evidence="1">Cell membrane</location>
        <topology evidence="1">Multi-pass membrane protein</topology>
    </subcellularLocation>
</comment>
<name>A0ABR7G394_9FIRM</name>
<dbReference type="Pfam" id="PF00672">
    <property type="entry name" value="HAMP"/>
    <property type="match status" value="1"/>
</dbReference>
<evidence type="ECO:0000256" key="10">
    <source>
        <dbReference type="SAM" id="Phobius"/>
    </source>
</evidence>
<feature type="domain" description="HAMP" evidence="12">
    <location>
        <begin position="332"/>
        <end position="384"/>
    </location>
</feature>
<dbReference type="Proteomes" id="UP000628463">
    <property type="component" value="Unassembled WGS sequence"/>
</dbReference>
<dbReference type="SUPFAM" id="SSF103190">
    <property type="entry name" value="Sensory domain-like"/>
    <property type="match status" value="1"/>
</dbReference>
<feature type="transmembrane region" description="Helical" evidence="10">
    <location>
        <begin position="12"/>
        <end position="32"/>
    </location>
</feature>
<dbReference type="SMART" id="SM00304">
    <property type="entry name" value="HAMP"/>
    <property type="match status" value="1"/>
</dbReference>
<dbReference type="SUPFAM" id="SSF58104">
    <property type="entry name" value="Methyl-accepting chemotaxis protein (MCP) signaling domain"/>
    <property type="match status" value="1"/>
</dbReference>
<dbReference type="InterPro" id="IPR033479">
    <property type="entry name" value="dCache_1"/>
</dbReference>
<dbReference type="PRINTS" id="PR00260">
    <property type="entry name" value="CHEMTRNSDUCR"/>
</dbReference>
<proteinExistence type="inferred from homology"/>
<keyword evidence="3" id="KW-0145">Chemotaxis</keyword>
<dbReference type="Gene3D" id="6.10.340.10">
    <property type="match status" value="1"/>
</dbReference>
<comment type="caution">
    <text evidence="13">The sequence shown here is derived from an EMBL/GenBank/DDBJ whole genome shotgun (WGS) entry which is preliminary data.</text>
</comment>
<keyword evidence="5 10" id="KW-1133">Transmembrane helix</keyword>
<dbReference type="InterPro" id="IPR004090">
    <property type="entry name" value="Chemotax_Me-accpt_rcpt"/>
</dbReference>
<dbReference type="InterPro" id="IPR029151">
    <property type="entry name" value="Sensor-like_sf"/>
</dbReference>
<evidence type="ECO:0000256" key="2">
    <source>
        <dbReference type="ARBA" id="ARBA00022475"/>
    </source>
</evidence>
<evidence type="ECO:0000256" key="1">
    <source>
        <dbReference type="ARBA" id="ARBA00004651"/>
    </source>
</evidence>
<dbReference type="PANTHER" id="PTHR32089:SF114">
    <property type="entry name" value="METHYL-ACCEPTING CHEMOTAXIS PROTEIN MCPB"/>
    <property type="match status" value="1"/>
</dbReference>
<dbReference type="EMBL" id="JACOPD010000013">
    <property type="protein sequence ID" value="MBC5681912.1"/>
    <property type="molecule type" value="Genomic_DNA"/>
</dbReference>
<dbReference type="PROSITE" id="PS50111">
    <property type="entry name" value="CHEMOTAXIS_TRANSDUC_2"/>
    <property type="match status" value="1"/>
</dbReference>
<dbReference type="InterPro" id="IPR004089">
    <property type="entry name" value="MCPsignal_dom"/>
</dbReference>
<evidence type="ECO:0000259" key="11">
    <source>
        <dbReference type="PROSITE" id="PS50111"/>
    </source>
</evidence>
<dbReference type="PANTHER" id="PTHR32089">
    <property type="entry name" value="METHYL-ACCEPTING CHEMOTAXIS PROTEIN MCPB"/>
    <property type="match status" value="1"/>
</dbReference>
<evidence type="ECO:0000256" key="8">
    <source>
        <dbReference type="ARBA" id="ARBA00029447"/>
    </source>
</evidence>
<sequence length="690" mass="75883">MKRLRGIGVQLVIFFIIAISIPTFMLAIDVVVTTKSTQRSNMQLTSEQTLQESKKGFETYLKTLSQPIDLLTRKNEVKHLEDQGTIDDNVKAIQDSLCASVKVTSGAKRAFFTTKTGYKITGWVEPNPANGKTTNKKTVVTNANDTSKVWYKNSIGLAARNNVYAYMSDPYKDSETGDTIFTVSQEIKYKNNENYGVVGMDIDFSEVTEYVQNIGLLNTGYVLLVDSNGQVIVDNERNTYCSGSVTSLGFWDKLNSYKGSENEYGINIFSEKINGENVEVIATKDEVTGWTLVGFVSDKETASVVSKITTATVRTGAVSFIIGIIIAILVTMTFTKEIKKINGVMKSVASGDLTQRIPIRKKNEFGTLENNFNEMVDNVSVLIKDVEEHSEIIIKSSENISEISKTTTETVNQVSEAIQSVSTGAVGQAESTSNATKEVENLAEKLHETKAYVSDINDMSVETQKLSNQGIDIVDNLIGKAQQSIDNSRLSKEVMKEMVESIEKINFISNAITEITEQTNLLSLNASIEAARAGESGRGFAVVADEIRKLAEQSQASTDEIKQIVNEISEKSQLVEKTLDETDDIITEQNMSIQDTKNLFNTISNSVNALKEGLDNITNLNTQMDDSRQSVIDKMEDVAAISTETAAAAEEVTASAEEVNATMHNLNQCTIELDEIAVALRESIDKFTLE</sequence>
<dbReference type="Pfam" id="PF00015">
    <property type="entry name" value="MCPsignal"/>
    <property type="match status" value="1"/>
</dbReference>
<accession>A0ABR7G394</accession>
<keyword evidence="6 10" id="KW-0472">Membrane</keyword>
<gene>
    <name evidence="13" type="ORF">H8S01_13240</name>
</gene>
<evidence type="ECO:0000313" key="14">
    <source>
        <dbReference type="Proteomes" id="UP000628463"/>
    </source>
</evidence>
<evidence type="ECO:0000256" key="7">
    <source>
        <dbReference type="ARBA" id="ARBA00023224"/>
    </source>
</evidence>
<keyword evidence="4 10" id="KW-0812">Transmembrane</keyword>
<dbReference type="SMART" id="SM00283">
    <property type="entry name" value="MA"/>
    <property type="match status" value="1"/>
</dbReference>
<dbReference type="Gene3D" id="3.30.450.20">
    <property type="entry name" value="PAS domain"/>
    <property type="match status" value="2"/>
</dbReference>
<evidence type="ECO:0000256" key="9">
    <source>
        <dbReference type="PROSITE-ProRule" id="PRU00284"/>
    </source>
</evidence>
<dbReference type="Gene3D" id="1.10.287.950">
    <property type="entry name" value="Methyl-accepting chemotaxis protein"/>
    <property type="match status" value="1"/>
</dbReference>
<dbReference type="Pfam" id="PF02743">
    <property type="entry name" value="dCache_1"/>
    <property type="match status" value="1"/>
</dbReference>
<evidence type="ECO:0000256" key="5">
    <source>
        <dbReference type="ARBA" id="ARBA00022989"/>
    </source>
</evidence>
<organism evidence="13 14">
    <name type="scientific">Lachnospira hominis</name>
    <name type="common">ex Liu et al. 2021</name>
    <dbReference type="NCBI Taxonomy" id="2763051"/>
    <lineage>
        <taxon>Bacteria</taxon>
        <taxon>Bacillati</taxon>
        <taxon>Bacillota</taxon>
        <taxon>Clostridia</taxon>
        <taxon>Lachnospirales</taxon>
        <taxon>Lachnospiraceae</taxon>
        <taxon>Lachnospira</taxon>
    </lineage>
</organism>
<protein>
    <submittedName>
        <fullName evidence="13">Methyl-accepting chemotaxis protein</fullName>
    </submittedName>
</protein>
<dbReference type="PROSITE" id="PS50885">
    <property type="entry name" value="HAMP"/>
    <property type="match status" value="1"/>
</dbReference>
<keyword evidence="14" id="KW-1185">Reference proteome</keyword>
<evidence type="ECO:0000259" key="12">
    <source>
        <dbReference type="PROSITE" id="PS50885"/>
    </source>
</evidence>
<evidence type="ECO:0000256" key="3">
    <source>
        <dbReference type="ARBA" id="ARBA00022500"/>
    </source>
</evidence>
<dbReference type="CDD" id="cd06225">
    <property type="entry name" value="HAMP"/>
    <property type="match status" value="1"/>
</dbReference>
<keyword evidence="2" id="KW-1003">Cell membrane</keyword>
<feature type="domain" description="Methyl-accepting transducer" evidence="11">
    <location>
        <begin position="403"/>
        <end position="660"/>
    </location>
</feature>
<comment type="similarity">
    <text evidence="8">Belongs to the methyl-accepting chemotaxis (MCP) protein family.</text>
</comment>
<evidence type="ECO:0000256" key="6">
    <source>
        <dbReference type="ARBA" id="ARBA00023136"/>
    </source>
</evidence>
<dbReference type="RefSeq" id="WP_186837482.1">
    <property type="nucleotide sequence ID" value="NZ_JACOPD010000013.1"/>
</dbReference>
<feature type="transmembrane region" description="Helical" evidence="10">
    <location>
        <begin position="316"/>
        <end position="335"/>
    </location>
</feature>